<evidence type="ECO:0000313" key="1">
    <source>
        <dbReference type="EMBL" id="CCF20806.1"/>
    </source>
</evidence>
<sequence>MIVFVDFEASSLAKQSYPIEIAWVFADGRSRSFLIKPDPKWTDWSVEAESIHGISRERLETEGVAVATITNEMIDTLSGHDLYASAPSWDGKWMSVLLRAGGRPRHSLRLKKSDQAFSHAARDGLGPAAPEGEVEKLVRQVIQDTEPAFPAHRALPDALLELHRWKRIRAEADKRLLRGQ</sequence>
<dbReference type="SUPFAM" id="SSF53098">
    <property type="entry name" value="Ribonuclease H-like"/>
    <property type="match status" value="1"/>
</dbReference>
<dbReference type="AlphaFoldDB" id="L0NJ12"/>
<name>L0NJ12_9HYPH</name>
<dbReference type="InterPro" id="IPR036397">
    <property type="entry name" value="RNaseH_sf"/>
</dbReference>
<protein>
    <submittedName>
        <fullName evidence="1">Uncharacterized protein</fullName>
    </submittedName>
</protein>
<dbReference type="KEGG" id="rht:NT26_3082"/>
<dbReference type="InterPro" id="IPR012337">
    <property type="entry name" value="RNaseH-like_sf"/>
</dbReference>
<dbReference type="GO" id="GO:0003676">
    <property type="term" value="F:nucleic acid binding"/>
    <property type="evidence" value="ECO:0007669"/>
    <property type="project" value="InterPro"/>
</dbReference>
<dbReference type="OrthoDB" id="5705783at2"/>
<dbReference type="EMBL" id="FO082820">
    <property type="protein sequence ID" value="CCF20806.1"/>
    <property type="molecule type" value="Genomic_DNA"/>
</dbReference>
<dbReference type="RefSeq" id="WP_052639782.1">
    <property type="nucleotide sequence ID" value="NZ_FO082820.1"/>
</dbReference>
<reference evidence="1 2" key="1">
    <citation type="journal article" date="2013" name="Genome Biol. Evol.">
        <title>Life in an arsenic-containing gold mine: genome and physiology of the autotrophic arsenite-oxidizing bacterium rhizobium sp. NT-26.</title>
        <authorList>
            <person name="Andres J."/>
            <person name="Arsene-Ploetze F."/>
            <person name="Barbe V."/>
            <person name="Brochier-Armanet C."/>
            <person name="Cleiss-Arnold J."/>
            <person name="Coppee J.Y."/>
            <person name="Dillies M.A."/>
            <person name="Geist"/>
            <person name="L"/>
            <person name="Joublin A."/>
            <person name="Koechler S."/>
            <person name="Lassalle F."/>
            <person name="Marchal M."/>
            <person name="Medigue C."/>
            <person name="Muller D."/>
            <person name="Nesme X."/>
            <person name="Plewniak F."/>
            <person name="Proux C."/>
            <person name="Ramirez-Bahena M.H."/>
            <person name="Schenowitz C."/>
            <person name="Sismeiro O."/>
            <person name="Vallenet D."/>
            <person name="Santini J.M."/>
            <person name="Bertin P.N."/>
        </authorList>
    </citation>
    <scope>NUCLEOTIDE SEQUENCE [LARGE SCALE GENOMIC DNA]</scope>
    <source>
        <strain evidence="1 2">NT-26</strain>
    </source>
</reference>
<dbReference type="Proteomes" id="UP000010792">
    <property type="component" value="Chromosome"/>
</dbReference>
<gene>
    <name evidence="1" type="ORF">NT26_3082</name>
</gene>
<organism evidence="1 2">
    <name type="scientific">Pseudorhizobium banfieldiae</name>
    <dbReference type="NCBI Taxonomy" id="1125847"/>
    <lineage>
        <taxon>Bacteria</taxon>
        <taxon>Pseudomonadati</taxon>
        <taxon>Pseudomonadota</taxon>
        <taxon>Alphaproteobacteria</taxon>
        <taxon>Hyphomicrobiales</taxon>
        <taxon>Rhizobiaceae</taxon>
        <taxon>Rhizobium/Agrobacterium group</taxon>
        <taxon>Pseudorhizobium</taxon>
    </lineage>
</organism>
<evidence type="ECO:0000313" key="2">
    <source>
        <dbReference type="Proteomes" id="UP000010792"/>
    </source>
</evidence>
<dbReference type="STRING" id="1125847.NT26_3082"/>
<proteinExistence type="predicted"/>
<keyword evidence="2" id="KW-1185">Reference proteome</keyword>
<dbReference type="Gene3D" id="3.30.420.10">
    <property type="entry name" value="Ribonuclease H-like superfamily/Ribonuclease H"/>
    <property type="match status" value="1"/>
</dbReference>
<accession>L0NJ12</accession>